<accession>M6FP64</accession>
<evidence type="ECO:0000313" key="2">
    <source>
        <dbReference type="EMBL" id="EMK24501.1"/>
    </source>
</evidence>
<dbReference type="Proteomes" id="UP000011980">
    <property type="component" value="Unassembled WGS sequence"/>
</dbReference>
<evidence type="ECO:0000313" key="3">
    <source>
        <dbReference type="EMBL" id="EMK24845.1"/>
    </source>
</evidence>
<name>M6FP64_9LEPT</name>
<evidence type="ECO:0000313" key="1">
    <source>
        <dbReference type="EMBL" id="EMK22413.1"/>
    </source>
</evidence>
<dbReference type="PATRIC" id="fig|1240687.3.peg.1548"/>
<dbReference type="RefSeq" id="WP_020763074.1">
    <property type="nucleotide sequence ID" value="NZ_ANCE01000079.1"/>
</dbReference>
<sequence>MSNRIPKDVREVLEKIQDLAASDSNHSENVDEIFHLTDGVLTKYAEAETAS</sequence>
<evidence type="ECO:0000313" key="4">
    <source>
        <dbReference type="Proteomes" id="UP000011980"/>
    </source>
</evidence>
<comment type="caution">
    <text evidence="2">The sequence shown here is derived from an EMBL/GenBank/DDBJ whole genome shotgun (WGS) entry which is preliminary data.</text>
</comment>
<reference evidence="2 4" key="1">
    <citation type="submission" date="2013-01" db="EMBL/GenBank/DDBJ databases">
        <authorList>
            <person name="Harkins D.M."/>
            <person name="Durkin A.S."/>
            <person name="Brinkac L.M."/>
            <person name="Haft D.H."/>
            <person name="Selengut J.D."/>
            <person name="Sanka R."/>
            <person name="DePew J."/>
            <person name="Purushe J."/>
            <person name="Galloway R.L."/>
            <person name="Vinetz J.M."/>
            <person name="Sutton G.G."/>
            <person name="Nierman W.C."/>
            <person name="Fouts D.E."/>
        </authorList>
    </citation>
    <scope>NUCLEOTIDE SEQUENCE [LARGE SCALE GENOMIC DNA]</scope>
    <source>
        <strain evidence="2 4">Nikolaevo</strain>
    </source>
</reference>
<proteinExistence type="predicted"/>
<organism evidence="2 4">
    <name type="scientific">Leptospira kirschneri serovar Bulgarica str. Nikolaevo</name>
    <dbReference type="NCBI Taxonomy" id="1240687"/>
    <lineage>
        <taxon>Bacteria</taxon>
        <taxon>Pseudomonadati</taxon>
        <taxon>Spirochaetota</taxon>
        <taxon>Spirochaetia</taxon>
        <taxon>Leptospirales</taxon>
        <taxon>Leptospiraceae</taxon>
        <taxon>Leptospira</taxon>
    </lineage>
</organism>
<dbReference type="AlphaFoldDB" id="M6FP64"/>
<protein>
    <submittedName>
        <fullName evidence="2">Uncharacterized protein</fullName>
    </submittedName>
</protein>
<dbReference type="EMBL" id="ANCE01000079">
    <property type="protein sequence ID" value="EMK24845.1"/>
    <property type="molecule type" value="Genomic_DNA"/>
</dbReference>
<dbReference type="EMBL" id="ANCE01000169">
    <property type="protein sequence ID" value="EMK22413.1"/>
    <property type="molecule type" value="Genomic_DNA"/>
</dbReference>
<dbReference type="EMBL" id="ANCE01000096">
    <property type="protein sequence ID" value="EMK24501.1"/>
    <property type="molecule type" value="Genomic_DNA"/>
</dbReference>
<gene>
    <name evidence="3" type="ORF">LEP1GSC008_0598</name>
    <name evidence="1" type="ORF">LEP1GSC008_1559</name>
    <name evidence="2" type="ORF">LEP1GSC008_2632</name>
</gene>